<dbReference type="Gene3D" id="1.10.110.10">
    <property type="entry name" value="Plant lipid-transfer and hydrophobic proteins"/>
    <property type="match status" value="1"/>
</dbReference>
<dbReference type="Pfam" id="PF14368">
    <property type="entry name" value="LTP_2"/>
    <property type="match status" value="1"/>
</dbReference>
<reference evidence="3" key="1">
    <citation type="submission" date="2024-02" db="EMBL/GenBank/DDBJ databases">
        <authorList>
            <consortium name="ELIXIR-Norway"/>
            <consortium name="Elixir Norway"/>
        </authorList>
    </citation>
    <scope>NUCLEOTIDE SEQUENCE</scope>
</reference>
<evidence type="ECO:0000256" key="1">
    <source>
        <dbReference type="SAM" id="SignalP"/>
    </source>
</evidence>
<evidence type="ECO:0000313" key="4">
    <source>
        <dbReference type="Proteomes" id="UP001497512"/>
    </source>
</evidence>
<organism evidence="3 4">
    <name type="scientific">Sphagnum troendelagicum</name>
    <dbReference type="NCBI Taxonomy" id="128251"/>
    <lineage>
        <taxon>Eukaryota</taxon>
        <taxon>Viridiplantae</taxon>
        <taxon>Streptophyta</taxon>
        <taxon>Embryophyta</taxon>
        <taxon>Bryophyta</taxon>
        <taxon>Sphagnophytina</taxon>
        <taxon>Sphagnopsida</taxon>
        <taxon>Sphagnales</taxon>
        <taxon>Sphagnaceae</taxon>
        <taxon>Sphagnum</taxon>
    </lineage>
</organism>
<feature type="chain" id="PRO_5045865283" description="Bifunctional inhibitor/plant lipid transfer protein/seed storage helical domain-containing protein" evidence="1">
    <location>
        <begin position="30"/>
        <end position="100"/>
    </location>
</feature>
<dbReference type="InterPro" id="IPR036312">
    <property type="entry name" value="Bifun_inhib/LTP/seed_sf"/>
</dbReference>
<gene>
    <name evidence="3" type="ORF">CSSPTR1EN2_LOCUS5912</name>
</gene>
<accession>A0ABP0TSQ4</accession>
<dbReference type="SUPFAM" id="SSF47699">
    <property type="entry name" value="Bifunctional inhibitor/lipid-transfer protein/seed storage 2S albumin"/>
    <property type="match status" value="1"/>
</dbReference>
<sequence>MAVKRSSVVLLGLCIMVLVAMQAVDQVAAQCVAERLVACEPAIQGAYPSSACCGAVEALGPQCLCTLYSQYSRGQNPAEIQRAENIVAACDHLRYGFKCA</sequence>
<dbReference type="Proteomes" id="UP001497512">
    <property type="component" value="Chromosome 13"/>
</dbReference>
<evidence type="ECO:0000259" key="2">
    <source>
        <dbReference type="Pfam" id="PF14368"/>
    </source>
</evidence>
<evidence type="ECO:0000313" key="3">
    <source>
        <dbReference type="EMBL" id="CAK9201448.1"/>
    </source>
</evidence>
<dbReference type="CDD" id="cd00010">
    <property type="entry name" value="AAI_LTSS"/>
    <property type="match status" value="1"/>
</dbReference>
<protein>
    <recommendedName>
        <fullName evidence="2">Bifunctional inhibitor/plant lipid transfer protein/seed storage helical domain-containing protein</fullName>
    </recommendedName>
</protein>
<proteinExistence type="predicted"/>
<dbReference type="InterPro" id="IPR016140">
    <property type="entry name" value="Bifunc_inhib/LTP/seed_store"/>
</dbReference>
<keyword evidence="1" id="KW-0732">Signal</keyword>
<name>A0ABP0TSQ4_9BRYO</name>
<feature type="domain" description="Bifunctional inhibitor/plant lipid transfer protein/seed storage helical" evidence="2">
    <location>
        <begin position="16"/>
        <end position="92"/>
    </location>
</feature>
<feature type="signal peptide" evidence="1">
    <location>
        <begin position="1"/>
        <end position="29"/>
    </location>
</feature>
<keyword evidence="4" id="KW-1185">Reference proteome</keyword>
<dbReference type="EMBL" id="OZ019905">
    <property type="protein sequence ID" value="CAK9201448.1"/>
    <property type="molecule type" value="Genomic_DNA"/>
</dbReference>